<reference evidence="3 4" key="1">
    <citation type="journal article" date="2019" name="Nat. Ecol. Evol.">
        <title>Megaphylogeny resolves global patterns of mushroom evolution.</title>
        <authorList>
            <person name="Varga T."/>
            <person name="Krizsan K."/>
            <person name="Foldi C."/>
            <person name="Dima B."/>
            <person name="Sanchez-Garcia M."/>
            <person name="Sanchez-Ramirez S."/>
            <person name="Szollosi G.J."/>
            <person name="Szarkandi J.G."/>
            <person name="Papp V."/>
            <person name="Albert L."/>
            <person name="Andreopoulos W."/>
            <person name="Angelini C."/>
            <person name="Antonin V."/>
            <person name="Barry K.W."/>
            <person name="Bougher N.L."/>
            <person name="Buchanan P."/>
            <person name="Buyck B."/>
            <person name="Bense V."/>
            <person name="Catcheside P."/>
            <person name="Chovatia M."/>
            <person name="Cooper J."/>
            <person name="Damon W."/>
            <person name="Desjardin D."/>
            <person name="Finy P."/>
            <person name="Geml J."/>
            <person name="Haridas S."/>
            <person name="Hughes K."/>
            <person name="Justo A."/>
            <person name="Karasinski D."/>
            <person name="Kautmanova I."/>
            <person name="Kiss B."/>
            <person name="Kocsube S."/>
            <person name="Kotiranta H."/>
            <person name="LaButti K.M."/>
            <person name="Lechner B.E."/>
            <person name="Liimatainen K."/>
            <person name="Lipzen A."/>
            <person name="Lukacs Z."/>
            <person name="Mihaltcheva S."/>
            <person name="Morgado L.N."/>
            <person name="Niskanen T."/>
            <person name="Noordeloos M.E."/>
            <person name="Ohm R.A."/>
            <person name="Ortiz-Santana B."/>
            <person name="Ovrebo C."/>
            <person name="Racz N."/>
            <person name="Riley R."/>
            <person name="Savchenko A."/>
            <person name="Shiryaev A."/>
            <person name="Soop K."/>
            <person name="Spirin V."/>
            <person name="Szebenyi C."/>
            <person name="Tomsovsky M."/>
            <person name="Tulloss R.E."/>
            <person name="Uehling J."/>
            <person name="Grigoriev I.V."/>
            <person name="Vagvolgyi C."/>
            <person name="Papp T."/>
            <person name="Martin F.M."/>
            <person name="Miettinen O."/>
            <person name="Hibbett D.S."/>
            <person name="Nagy L.G."/>
        </authorList>
    </citation>
    <scope>NUCLEOTIDE SEQUENCE [LARGE SCALE GENOMIC DNA]</scope>
    <source>
        <strain evidence="3 4">CBS 962.96</strain>
    </source>
</reference>
<dbReference type="EMBL" id="ML179053">
    <property type="protein sequence ID" value="THV04788.1"/>
    <property type="molecule type" value="Genomic_DNA"/>
</dbReference>
<feature type="compositionally biased region" description="Polar residues" evidence="1">
    <location>
        <begin position="145"/>
        <end position="154"/>
    </location>
</feature>
<evidence type="ECO:0000313" key="3">
    <source>
        <dbReference type="EMBL" id="THV04788.1"/>
    </source>
</evidence>
<gene>
    <name evidence="3" type="ORF">K435DRAFT_162162</name>
</gene>
<sequence>MDMVDTMESWWARWWKESLVGLVGLVMKDPSTLVTFNQSPASNAFEIGCRILFRIVRCGFSMLSSLFLLLILSSGRWMRSRLFLLVASSDSGVNGHSSQDLEGSARSPRSSSSTSCSNCRSFSQAQAQTEAQVQSSYAHEHLSKPPTSNSNWSNGGKIRNSSSAIWSASSQAQVPQVPFSSSSSLLARGMVFRGSSSRFSRVPDRLCGGVYS</sequence>
<evidence type="ECO:0000313" key="4">
    <source>
        <dbReference type="Proteomes" id="UP000297245"/>
    </source>
</evidence>
<keyword evidence="2" id="KW-1133">Transmembrane helix</keyword>
<organism evidence="3 4">
    <name type="scientific">Dendrothele bispora (strain CBS 962.96)</name>
    <dbReference type="NCBI Taxonomy" id="1314807"/>
    <lineage>
        <taxon>Eukaryota</taxon>
        <taxon>Fungi</taxon>
        <taxon>Dikarya</taxon>
        <taxon>Basidiomycota</taxon>
        <taxon>Agaricomycotina</taxon>
        <taxon>Agaricomycetes</taxon>
        <taxon>Agaricomycetidae</taxon>
        <taxon>Agaricales</taxon>
        <taxon>Agaricales incertae sedis</taxon>
        <taxon>Dendrothele</taxon>
    </lineage>
</organism>
<keyword evidence="2" id="KW-0812">Transmembrane</keyword>
<name>A0A4S8MP62_DENBC</name>
<accession>A0A4S8MP62</accession>
<evidence type="ECO:0000256" key="2">
    <source>
        <dbReference type="SAM" id="Phobius"/>
    </source>
</evidence>
<evidence type="ECO:0000256" key="1">
    <source>
        <dbReference type="SAM" id="MobiDB-lite"/>
    </source>
</evidence>
<feature type="region of interest" description="Disordered" evidence="1">
    <location>
        <begin position="134"/>
        <end position="154"/>
    </location>
</feature>
<proteinExistence type="predicted"/>
<dbReference type="Proteomes" id="UP000297245">
    <property type="component" value="Unassembled WGS sequence"/>
</dbReference>
<protein>
    <submittedName>
        <fullName evidence="3">Uncharacterized protein</fullName>
    </submittedName>
</protein>
<feature type="region of interest" description="Disordered" evidence="1">
    <location>
        <begin position="90"/>
        <end position="112"/>
    </location>
</feature>
<feature type="transmembrane region" description="Helical" evidence="2">
    <location>
        <begin position="51"/>
        <end position="72"/>
    </location>
</feature>
<dbReference type="AlphaFoldDB" id="A0A4S8MP62"/>
<keyword evidence="2" id="KW-0472">Membrane</keyword>
<keyword evidence="4" id="KW-1185">Reference proteome</keyword>
<feature type="compositionally biased region" description="Polar residues" evidence="1">
    <location>
        <begin position="90"/>
        <end position="101"/>
    </location>
</feature>